<proteinExistence type="predicted"/>
<keyword evidence="2" id="KW-1185">Reference proteome</keyword>
<comment type="caution">
    <text evidence="1">The sequence shown here is derived from an EMBL/GenBank/DDBJ whole genome shotgun (WGS) entry which is preliminary data.</text>
</comment>
<evidence type="ECO:0000313" key="2">
    <source>
        <dbReference type="Proteomes" id="UP000429980"/>
    </source>
</evidence>
<organism evidence="1 2">
    <name type="scientific">Bacillus paralicheniformis</name>
    <dbReference type="NCBI Taxonomy" id="1648923"/>
    <lineage>
        <taxon>Bacteria</taxon>
        <taxon>Bacillati</taxon>
        <taxon>Bacillota</taxon>
        <taxon>Bacilli</taxon>
        <taxon>Bacillales</taxon>
        <taxon>Bacillaceae</taxon>
        <taxon>Bacillus</taxon>
    </lineage>
</organism>
<evidence type="ECO:0000313" key="1">
    <source>
        <dbReference type="EMBL" id="TWL45511.1"/>
    </source>
</evidence>
<sequence length="60" mass="7118">MTSSFSDPEDIDEADFVAFFVLADRVMERDAFFRSFQGVQMHEDFIIHYKRGVHRFPITD</sequence>
<dbReference type="Proteomes" id="UP000429980">
    <property type="component" value="Unassembled WGS sequence"/>
</dbReference>
<dbReference type="EMBL" id="NILF01000006">
    <property type="protein sequence ID" value="TWL45511.1"/>
    <property type="molecule type" value="Genomic_DNA"/>
</dbReference>
<name>A0ABY3G1X7_9BACI</name>
<protein>
    <submittedName>
        <fullName evidence="1">Uncharacterized protein</fullName>
    </submittedName>
</protein>
<gene>
    <name evidence="1" type="ORF">CHCC15381_2239</name>
</gene>
<reference evidence="1 2" key="1">
    <citation type="submission" date="2019-06" db="EMBL/GenBank/DDBJ databases">
        <title>Genome sequence analysis of &gt;100 Bacillus licheniformis strains suggests intrinsic resistance to this species.</title>
        <authorList>
            <person name="Wels M."/>
            <person name="Siezen R.J."/>
            <person name="Johansen E."/>
            <person name="Stuer-Lauridsen B."/>
            <person name="Bjerre K."/>
            <person name="Nielsen B.K.K."/>
        </authorList>
    </citation>
    <scope>NUCLEOTIDE SEQUENCE [LARGE SCALE GENOMIC DNA]</scope>
    <source>
        <strain evidence="1 2">BAC-15381</strain>
    </source>
</reference>
<accession>A0ABY3G1X7</accession>